<name>A0A3P3E3W0_9BURK</name>
<sequence>MASERGAANIRKFNADREEKNLALVEHELMLCRKRKLQFKSLGLLAAYLSDHTHLHRTTLTRSKTYKVLLAVYMRSQSGAVSVVDDETDDPYVLKAKLVSAQAEVGALRREEKRLAAQLSRAAVVPSASPSVDGDAVDFANLCVLLCLVLARGEVFAVDANARSVVDLAARPSDRLVGGPERASGFIAWMSQNASLPFVKNVRRTQP</sequence>
<evidence type="ECO:0000313" key="1">
    <source>
        <dbReference type="EMBL" id="RRH81160.1"/>
    </source>
</evidence>
<proteinExistence type="predicted"/>
<dbReference type="EMBL" id="RQXU01000032">
    <property type="protein sequence ID" value="RRH81160.1"/>
    <property type="molecule type" value="Genomic_DNA"/>
</dbReference>
<gene>
    <name evidence="1" type="ORF">EH244_29280</name>
</gene>
<comment type="caution">
    <text evidence="1">The sequence shown here is derived from an EMBL/GenBank/DDBJ whole genome shotgun (WGS) entry which is preliminary data.</text>
</comment>
<protein>
    <submittedName>
        <fullName evidence="1">Uncharacterized protein</fullName>
    </submittedName>
</protein>
<accession>A0A3P3E3W0</accession>
<dbReference type="Proteomes" id="UP000271590">
    <property type="component" value="Unassembled WGS sequence"/>
</dbReference>
<dbReference type="RefSeq" id="WP_124961799.1">
    <property type="nucleotide sequence ID" value="NZ_RQXU01000032.1"/>
</dbReference>
<organism evidence="1 2">
    <name type="scientific">Variovorax beijingensis</name>
    <dbReference type="NCBI Taxonomy" id="2496117"/>
    <lineage>
        <taxon>Bacteria</taxon>
        <taxon>Pseudomonadati</taxon>
        <taxon>Pseudomonadota</taxon>
        <taxon>Betaproteobacteria</taxon>
        <taxon>Burkholderiales</taxon>
        <taxon>Comamonadaceae</taxon>
        <taxon>Variovorax</taxon>
    </lineage>
</organism>
<evidence type="ECO:0000313" key="2">
    <source>
        <dbReference type="Proteomes" id="UP000271590"/>
    </source>
</evidence>
<reference evidence="1 2" key="1">
    <citation type="submission" date="2018-11" db="EMBL/GenBank/DDBJ databases">
        <title>The genome of Variovorax sp T529.</title>
        <authorList>
            <person name="Gao J."/>
        </authorList>
    </citation>
    <scope>NUCLEOTIDE SEQUENCE [LARGE SCALE GENOMIC DNA]</scope>
    <source>
        <strain evidence="1 2">T529</strain>
    </source>
</reference>
<dbReference type="AlphaFoldDB" id="A0A3P3E3W0"/>